<name>A0ACC0L257_RHOML</name>
<dbReference type="Proteomes" id="UP001062846">
    <property type="component" value="Chromosome 13"/>
</dbReference>
<sequence>MLDLSFGFTETSRLSCQVIARPKLDGLRLALPPATRNFAVDVYIQNHIRLFLLRGNTKESFT</sequence>
<accession>A0ACC0L257</accession>
<gene>
    <name evidence="1" type="ORF">RHMOL_Rhmol13G0002800</name>
</gene>
<protein>
    <submittedName>
        <fullName evidence="1">Uncharacterized protein</fullName>
    </submittedName>
</protein>
<keyword evidence="2" id="KW-1185">Reference proteome</keyword>
<comment type="caution">
    <text evidence="1">The sequence shown here is derived from an EMBL/GenBank/DDBJ whole genome shotgun (WGS) entry which is preliminary data.</text>
</comment>
<dbReference type="EMBL" id="CM046400">
    <property type="protein sequence ID" value="KAI8522512.1"/>
    <property type="molecule type" value="Genomic_DNA"/>
</dbReference>
<evidence type="ECO:0000313" key="2">
    <source>
        <dbReference type="Proteomes" id="UP001062846"/>
    </source>
</evidence>
<proteinExistence type="predicted"/>
<organism evidence="1 2">
    <name type="scientific">Rhododendron molle</name>
    <name type="common">Chinese azalea</name>
    <name type="synonym">Azalea mollis</name>
    <dbReference type="NCBI Taxonomy" id="49168"/>
    <lineage>
        <taxon>Eukaryota</taxon>
        <taxon>Viridiplantae</taxon>
        <taxon>Streptophyta</taxon>
        <taxon>Embryophyta</taxon>
        <taxon>Tracheophyta</taxon>
        <taxon>Spermatophyta</taxon>
        <taxon>Magnoliopsida</taxon>
        <taxon>eudicotyledons</taxon>
        <taxon>Gunneridae</taxon>
        <taxon>Pentapetalae</taxon>
        <taxon>asterids</taxon>
        <taxon>Ericales</taxon>
        <taxon>Ericaceae</taxon>
        <taxon>Ericoideae</taxon>
        <taxon>Rhodoreae</taxon>
        <taxon>Rhododendron</taxon>
    </lineage>
</organism>
<evidence type="ECO:0000313" key="1">
    <source>
        <dbReference type="EMBL" id="KAI8522512.1"/>
    </source>
</evidence>
<reference evidence="1" key="1">
    <citation type="submission" date="2022-02" db="EMBL/GenBank/DDBJ databases">
        <title>Plant Genome Project.</title>
        <authorList>
            <person name="Zhang R.-G."/>
        </authorList>
    </citation>
    <scope>NUCLEOTIDE SEQUENCE</scope>
    <source>
        <strain evidence="1">AT1</strain>
    </source>
</reference>